<dbReference type="Proteomes" id="UP000294933">
    <property type="component" value="Unassembled WGS sequence"/>
</dbReference>
<gene>
    <name evidence="2" type="ORF">BD410DRAFT_837470</name>
</gene>
<dbReference type="EMBL" id="ML170164">
    <property type="protein sequence ID" value="TDL25259.1"/>
    <property type="molecule type" value="Genomic_DNA"/>
</dbReference>
<feature type="compositionally biased region" description="Polar residues" evidence="1">
    <location>
        <begin position="216"/>
        <end position="228"/>
    </location>
</feature>
<feature type="region of interest" description="Disordered" evidence="1">
    <location>
        <begin position="205"/>
        <end position="228"/>
    </location>
</feature>
<name>A0A4Y7QEG8_9AGAM</name>
<sequence length="287" mass="31761">MNDKINNDQQDSETTTRTHYFTMRGTLLSRTPATRAPSPRPNFTAPPPPIPTIHLRTVAPCINITIASSVQSPPSTSSPRKRVIPKKSKLSLLPGTSRGRVGLGSPEVASAMRSFDICVDVADDPDIGKIFIVKREKPRLREMEKQPPTLPVEVEDKEKCWSIDRRWKESTKDSKEKPYRKAPPNLNIPRRQTPANVHTHWTLVSSSATTHSSRSPRQSQHPVHSPSDQIRHLYTARLAFSNTNASVPVPPGASECYADGPPAPPPKEMQAHPAFLTVKDGSEKPTT</sequence>
<protein>
    <submittedName>
        <fullName evidence="2">Uncharacterized protein</fullName>
    </submittedName>
</protein>
<accession>A0A4Y7QEG8</accession>
<dbReference type="STRING" id="50990.A0A4Y7QEG8"/>
<evidence type="ECO:0000313" key="2">
    <source>
        <dbReference type="EMBL" id="TDL25259.1"/>
    </source>
</evidence>
<feature type="compositionally biased region" description="Polar residues" evidence="1">
    <location>
        <begin position="7"/>
        <end position="19"/>
    </location>
</feature>
<reference evidence="2 3" key="1">
    <citation type="submission" date="2018-06" db="EMBL/GenBank/DDBJ databases">
        <title>A transcriptomic atlas of mushroom development highlights an independent origin of complex multicellularity.</title>
        <authorList>
            <consortium name="DOE Joint Genome Institute"/>
            <person name="Krizsan K."/>
            <person name="Almasi E."/>
            <person name="Merenyi Z."/>
            <person name="Sahu N."/>
            <person name="Viragh M."/>
            <person name="Koszo T."/>
            <person name="Mondo S."/>
            <person name="Kiss B."/>
            <person name="Balint B."/>
            <person name="Kues U."/>
            <person name="Barry K."/>
            <person name="Hegedus J.C."/>
            <person name="Henrissat B."/>
            <person name="Johnson J."/>
            <person name="Lipzen A."/>
            <person name="Ohm R."/>
            <person name="Nagy I."/>
            <person name="Pangilinan J."/>
            <person name="Yan J."/>
            <person name="Xiong Y."/>
            <person name="Grigoriev I.V."/>
            <person name="Hibbett D.S."/>
            <person name="Nagy L.G."/>
        </authorList>
    </citation>
    <scope>NUCLEOTIDE SEQUENCE [LARGE SCALE GENOMIC DNA]</scope>
    <source>
        <strain evidence="2 3">SZMC22713</strain>
    </source>
</reference>
<dbReference type="VEuPathDB" id="FungiDB:BD410DRAFT_837470"/>
<feature type="region of interest" description="Disordered" evidence="1">
    <location>
        <begin position="169"/>
        <end position="193"/>
    </location>
</feature>
<evidence type="ECO:0000313" key="3">
    <source>
        <dbReference type="Proteomes" id="UP000294933"/>
    </source>
</evidence>
<evidence type="ECO:0000256" key="1">
    <source>
        <dbReference type="SAM" id="MobiDB-lite"/>
    </source>
</evidence>
<feature type="compositionally biased region" description="Low complexity" evidence="1">
    <location>
        <begin position="205"/>
        <end position="215"/>
    </location>
</feature>
<dbReference type="AlphaFoldDB" id="A0A4Y7QEG8"/>
<feature type="compositionally biased region" description="Basic and acidic residues" evidence="1">
    <location>
        <begin position="169"/>
        <end position="179"/>
    </location>
</feature>
<keyword evidence="3" id="KW-1185">Reference proteome</keyword>
<feature type="region of interest" description="Disordered" evidence="1">
    <location>
        <begin position="1"/>
        <end position="48"/>
    </location>
</feature>
<proteinExistence type="predicted"/>
<dbReference type="OrthoDB" id="3266415at2759"/>
<feature type="compositionally biased region" description="Pro residues" evidence="1">
    <location>
        <begin position="38"/>
        <end position="48"/>
    </location>
</feature>
<organism evidence="2 3">
    <name type="scientific">Rickenella mellea</name>
    <dbReference type="NCBI Taxonomy" id="50990"/>
    <lineage>
        <taxon>Eukaryota</taxon>
        <taxon>Fungi</taxon>
        <taxon>Dikarya</taxon>
        <taxon>Basidiomycota</taxon>
        <taxon>Agaricomycotina</taxon>
        <taxon>Agaricomycetes</taxon>
        <taxon>Hymenochaetales</taxon>
        <taxon>Rickenellaceae</taxon>
        <taxon>Rickenella</taxon>
    </lineage>
</organism>
<feature type="region of interest" description="Disordered" evidence="1">
    <location>
        <begin position="243"/>
        <end position="287"/>
    </location>
</feature>